<dbReference type="EMBL" id="JANBPW010000129">
    <property type="protein sequence ID" value="KAJ1950762.1"/>
    <property type="molecule type" value="Genomic_DNA"/>
</dbReference>
<proteinExistence type="predicted"/>
<reference evidence="1" key="1">
    <citation type="submission" date="2022-07" db="EMBL/GenBank/DDBJ databases">
        <title>Phylogenomic reconstructions and comparative analyses of Kickxellomycotina fungi.</title>
        <authorList>
            <person name="Reynolds N.K."/>
            <person name="Stajich J.E."/>
            <person name="Barry K."/>
            <person name="Grigoriev I.V."/>
            <person name="Crous P."/>
            <person name="Smith M.E."/>
        </authorList>
    </citation>
    <scope>NUCLEOTIDE SEQUENCE</scope>
    <source>
        <strain evidence="1">NRRL 5244</strain>
    </source>
</reference>
<organism evidence="1 2">
    <name type="scientific">Linderina macrospora</name>
    <dbReference type="NCBI Taxonomy" id="4868"/>
    <lineage>
        <taxon>Eukaryota</taxon>
        <taxon>Fungi</taxon>
        <taxon>Fungi incertae sedis</taxon>
        <taxon>Zoopagomycota</taxon>
        <taxon>Kickxellomycotina</taxon>
        <taxon>Kickxellomycetes</taxon>
        <taxon>Kickxellales</taxon>
        <taxon>Kickxellaceae</taxon>
        <taxon>Linderina</taxon>
    </lineage>
</organism>
<protein>
    <submittedName>
        <fullName evidence="1">mRNA splicing protein</fullName>
    </submittedName>
</protein>
<dbReference type="Proteomes" id="UP001150603">
    <property type="component" value="Unassembled WGS sequence"/>
</dbReference>
<comment type="caution">
    <text evidence="1">The sequence shown here is derived from an EMBL/GenBank/DDBJ whole genome shotgun (WGS) entry which is preliminary data.</text>
</comment>
<accession>A0ACC1JGU2</accession>
<evidence type="ECO:0000313" key="1">
    <source>
        <dbReference type="EMBL" id="KAJ1950762.1"/>
    </source>
</evidence>
<evidence type="ECO:0000313" key="2">
    <source>
        <dbReference type="Proteomes" id="UP001150603"/>
    </source>
</evidence>
<sequence length="617" mass="69637">MSSISQFLPDPKHSKAIERSQDEPEPVAPSESQAVTLRNATAPIPPYGKRKGWVPKTASDFGDGGAYPEIHVAQYPLGMGRKRSKKSNALSKQVDSDGNTRYDAIAQHGRRENEIVQSQFKDLIPLRQRKDFNEEDAIPERPDQETVRETTERTKKALEKLVGGKVKGGSAKTAGKGSEPSFVRYTPSQQGGGFNSGASQRIVRVSEMPVDPFEPPKFKHRRGPEAPPEKPAPVMHSPPRKLTAEEQKEWVIPPCVSNWKNIHGFTVSLDKRLATEGRGLEQLDVSDNFAKLSEALISAERNAREEISMRANIQQNLARKEKEAKEERLRMLAQRAREERAAAAGNRQQMEFEEPRLRTPVRDMTPESRHSRSPSVSPHRINRPSAASFFNDKSRSPSPVQRTRQSRYEDSGDEKHEPRKRSRSRSRSRSPAQRASRSRYEDSDDEKEAARARKRDELRRELRKQNERDLRLSRMGNSAKAKYLRKHESRDISEKIALGMAKPTASREGMFDSRLFNQPSASNAVLQDEEAYNLYDKPLFNAKGRGDSSYRPRAVEDENKAAAEVDRLMSSDRFGNTLHGLKGSSKDSSLRSEPVKFEKGDVFGIEAFADKAKQSKN</sequence>
<keyword evidence="2" id="KW-1185">Reference proteome</keyword>
<name>A0ACC1JGU2_9FUNG</name>
<gene>
    <name evidence="1" type="primary">PRP45</name>
    <name evidence="1" type="ORF">FBU59_000529</name>
</gene>